<dbReference type="OrthoDB" id="88467at2759"/>
<dbReference type="Proteomes" id="UP001152747">
    <property type="component" value="Unassembled WGS sequence"/>
</dbReference>
<sequence length="224" mass="25576">MDEKKIEKCLRNCENGSCYEKIRGELADDMICREHEIKDKRGMHLNEHTELSYPNNATFSVSSTLSSNFSFDFRTLSEYGVLWFEGGFSQSEENSDFLIIFVDESKLYIGVNLGEDNSLKPISTNLTVSDNHWHTVEFRRKERKCELWTDGRKVLTIVTSPGNNTLDTNGIAYLGGPKKHRQLKSLGLITKFVGCVRNLKIFGSPVNLLIDSLTNIRQPNYCHN</sequence>
<feature type="domain" description="Laminin G" evidence="2">
    <location>
        <begin position="40"/>
        <end position="222"/>
    </location>
</feature>
<keyword evidence="4" id="KW-1185">Reference proteome</keyword>
<dbReference type="Gene3D" id="2.60.120.200">
    <property type="match status" value="1"/>
</dbReference>
<name>A0A9P1IAF0_9PELO</name>
<proteinExistence type="predicted"/>
<protein>
    <recommendedName>
        <fullName evidence="2">Laminin G domain-containing protein</fullName>
    </recommendedName>
</protein>
<reference evidence="3" key="1">
    <citation type="submission" date="2022-11" db="EMBL/GenBank/DDBJ databases">
        <authorList>
            <person name="Kikuchi T."/>
        </authorList>
    </citation>
    <scope>NUCLEOTIDE SEQUENCE</scope>
    <source>
        <strain evidence="3">PS1010</strain>
    </source>
</reference>
<accession>A0A9P1IAF0</accession>
<feature type="disulfide bond" evidence="1">
    <location>
        <begin position="195"/>
        <end position="222"/>
    </location>
</feature>
<dbReference type="CDD" id="cd00110">
    <property type="entry name" value="LamG"/>
    <property type="match status" value="1"/>
</dbReference>
<organism evidence="3 4">
    <name type="scientific">Caenorhabditis angaria</name>
    <dbReference type="NCBI Taxonomy" id="860376"/>
    <lineage>
        <taxon>Eukaryota</taxon>
        <taxon>Metazoa</taxon>
        <taxon>Ecdysozoa</taxon>
        <taxon>Nematoda</taxon>
        <taxon>Chromadorea</taxon>
        <taxon>Rhabditida</taxon>
        <taxon>Rhabditina</taxon>
        <taxon>Rhabditomorpha</taxon>
        <taxon>Rhabditoidea</taxon>
        <taxon>Rhabditidae</taxon>
        <taxon>Peloderinae</taxon>
        <taxon>Caenorhabditis</taxon>
    </lineage>
</organism>
<dbReference type="EMBL" id="CANHGI010000002">
    <property type="protein sequence ID" value="CAI5441599.1"/>
    <property type="molecule type" value="Genomic_DNA"/>
</dbReference>
<gene>
    <name evidence="3" type="ORF">CAMP_LOCUS4236</name>
</gene>
<evidence type="ECO:0000259" key="2">
    <source>
        <dbReference type="PROSITE" id="PS50025"/>
    </source>
</evidence>
<dbReference type="Pfam" id="PF02210">
    <property type="entry name" value="Laminin_G_2"/>
    <property type="match status" value="1"/>
</dbReference>
<dbReference type="PANTHER" id="PTHR15036">
    <property type="entry name" value="PIKACHURIN-LIKE PROTEIN"/>
    <property type="match status" value="1"/>
</dbReference>
<dbReference type="InterPro" id="IPR050372">
    <property type="entry name" value="Neurexin-related_CASP"/>
</dbReference>
<keyword evidence="1" id="KW-1015">Disulfide bond</keyword>
<dbReference type="InterPro" id="IPR013320">
    <property type="entry name" value="ConA-like_dom_sf"/>
</dbReference>
<comment type="caution">
    <text evidence="3">The sequence shown here is derived from an EMBL/GenBank/DDBJ whole genome shotgun (WGS) entry which is preliminary data.</text>
</comment>
<dbReference type="SUPFAM" id="SSF49899">
    <property type="entry name" value="Concanavalin A-like lectins/glucanases"/>
    <property type="match status" value="1"/>
</dbReference>
<evidence type="ECO:0000256" key="1">
    <source>
        <dbReference type="PROSITE-ProRule" id="PRU00122"/>
    </source>
</evidence>
<dbReference type="AlphaFoldDB" id="A0A9P1IAF0"/>
<dbReference type="PANTHER" id="PTHR15036:SF49">
    <property type="entry name" value="AXOTACTIN"/>
    <property type="match status" value="1"/>
</dbReference>
<dbReference type="SMART" id="SM00282">
    <property type="entry name" value="LamG"/>
    <property type="match status" value="1"/>
</dbReference>
<evidence type="ECO:0000313" key="3">
    <source>
        <dbReference type="EMBL" id="CAI5441599.1"/>
    </source>
</evidence>
<dbReference type="InterPro" id="IPR001791">
    <property type="entry name" value="Laminin_G"/>
</dbReference>
<evidence type="ECO:0000313" key="4">
    <source>
        <dbReference type="Proteomes" id="UP001152747"/>
    </source>
</evidence>
<dbReference type="GO" id="GO:0016020">
    <property type="term" value="C:membrane"/>
    <property type="evidence" value="ECO:0007669"/>
    <property type="project" value="UniProtKB-SubCell"/>
</dbReference>
<dbReference type="PROSITE" id="PS50025">
    <property type="entry name" value="LAM_G_DOMAIN"/>
    <property type="match status" value="1"/>
</dbReference>